<name>A0A412AXR1_9FIRM</name>
<feature type="region of interest" description="Disordered" evidence="1">
    <location>
        <begin position="54"/>
        <end position="75"/>
    </location>
</feature>
<proteinExistence type="predicted"/>
<comment type="caution">
    <text evidence="2">The sequence shown here is derived from an EMBL/GenBank/DDBJ whole genome shotgun (WGS) entry which is preliminary data.</text>
</comment>
<organism evidence="2 3">
    <name type="scientific">[Clostridium] leptum</name>
    <dbReference type="NCBI Taxonomy" id="1535"/>
    <lineage>
        <taxon>Bacteria</taxon>
        <taxon>Bacillati</taxon>
        <taxon>Bacillota</taxon>
        <taxon>Clostridia</taxon>
        <taxon>Eubacteriales</taxon>
        <taxon>Oscillospiraceae</taxon>
        <taxon>Oscillospiraceae incertae sedis</taxon>
    </lineage>
</organism>
<evidence type="ECO:0000313" key="2">
    <source>
        <dbReference type="EMBL" id="RGQ41502.1"/>
    </source>
</evidence>
<sequence length="75" mass="8404">MPDKQKAKIFKTKALPENSGSAFCIPKTTRWSSGTKRQLPMRKNKTPTVIVGMRSGNSKLQNRGRPFKNKVAETV</sequence>
<dbReference type="AlphaFoldDB" id="A0A412AXR1"/>
<evidence type="ECO:0000256" key="1">
    <source>
        <dbReference type="SAM" id="MobiDB-lite"/>
    </source>
</evidence>
<dbReference type="Proteomes" id="UP000284751">
    <property type="component" value="Unassembled WGS sequence"/>
</dbReference>
<evidence type="ECO:0000313" key="3">
    <source>
        <dbReference type="Proteomes" id="UP000284751"/>
    </source>
</evidence>
<reference evidence="2 3" key="1">
    <citation type="submission" date="2018-08" db="EMBL/GenBank/DDBJ databases">
        <title>A genome reference for cultivated species of the human gut microbiota.</title>
        <authorList>
            <person name="Zou Y."/>
            <person name="Xue W."/>
            <person name="Luo G."/>
        </authorList>
    </citation>
    <scope>NUCLEOTIDE SEQUENCE [LARGE SCALE GENOMIC DNA]</scope>
    <source>
        <strain evidence="2 3">AF28-26</strain>
    </source>
</reference>
<accession>A0A412AXR1</accession>
<protein>
    <submittedName>
        <fullName evidence="2">Uncharacterized protein</fullName>
    </submittedName>
</protein>
<dbReference type="EMBL" id="QRTC01000018">
    <property type="protein sequence ID" value="RGQ41502.1"/>
    <property type="molecule type" value="Genomic_DNA"/>
</dbReference>
<gene>
    <name evidence="2" type="ORF">DWY99_06095</name>
</gene>